<keyword evidence="2" id="KW-1185">Reference proteome</keyword>
<dbReference type="AlphaFoldDB" id="A0AAV2GUG9"/>
<gene>
    <name evidence="1" type="ORF">LTRI10_LOCUS52240</name>
</gene>
<organism evidence="1 2">
    <name type="scientific">Linum trigynum</name>
    <dbReference type="NCBI Taxonomy" id="586398"/>
    <lineage>
        <taxon>Eukaryota</taxon>
        <taxon>Viridiplantae</taxon>
        <taxon>Streptophyta</taxon>
        <taxon>Embryophyta</taxon>
        <taxon>Tracheophyta</taxon>
        <taxon>Spermatophyta</taxon>
        <taxon>Magnoliopsida</taxon>
        <taxon>eudicotyledons</taxon>
        <taxon>Gunneridae</taxon>
        <taxon>Pentapetalae</taxon>
        <taxon>rosids</taxon>
        <taxon>fabids</taxon>
        <taxon>Malpighiales</taxon>
        <taxon>Linaceae</taxon>
        <taxon>Linum</taxon>
    </lineage>
</organism>
<protein>
    <submittedName>
        <fullName evidence="1">Uncharacterized protein</fullName>
    </submittedName>
</protein>
<evidence type="ECO:0000313" key="2">
    <source>
        <dbReference type="Proteomes" id="UP001497516"/>
    </source>
</evidence>
<dbReference type="Proteomes" id="UP001497516">
    <property type="component" value="Chromosome 9"/>
</dbReference>
<dbReference type="EMBL" id="OZ034822">
    <property type="protein sequence ID" value="CAL1412985.1"/>
    <property type="molecule type" value="Genomic_DNA"/>
</dbReference>
<reference evidence="1 2" key="1">
    <citation type="submission" date="2024-04" db="EMBL/GenBank/DDBJ databases">
        <authorList>
            <person name="Fracassetti M."/>
        </authorList>
    </citation>
    <scope>NUCLEOTIDE SEQUENCE [LARGE SCALE GENOMIC DNA]</scope>
</reference>
<accession>A0AAV2GUG9</accession>
<evidence type="ECO:0000313" key="1">
    <source>
        <dbReference type="EMBL" id="CAL1412985.1"/>
    </source>
</evidence>
<sequence>MDFFTERFQQMGLQFQQLGLQGQQLMDHHVQFYQQYSAHQAEYQSRMTVVDERLDRMEAQMGVTGALIEQERDRGHMLMEY</sequence>
<proteinExistence type="predicted"/>
<name>A0AAV2GUG9_9ROSI</name>